<reference evidence="1" key="1">
    <citation type="submission" date="2014-11" db="EMBL/GenBank/DDBJ databases">
        <authorList>
            <person name="Amaro Gonzalez C."/>
        </authorList>
    </citation>
    <scope>NUCLEOTIDE SEQUENCE</scope>
</reference>
<dbReference type="AlphaFoldDB" id="A0A0E9VH22"/>
<evidence type="ECO:0000313" key="1">
    <source>
        <dbReference type="EMBL" id="JAH77296.1"/>
    </source>
</evidence>
<protein>
    <submittedName>
        <fullName evidence="1">Uncharacterized protein</fullName>
    </submittedName>
</protein>
<proteinExistence type="predicted"/>
<dbReference type="EMBL" id="GBXM01031281">
    <property type="protein sequence ID" value="JAH77296.1"/>
    <property type="molecule type" value="Transcribed_RNA"/>
</dbReference>
<accession>A0A0E9VH22</accession>
<reference evidence="1" key="2">
    <citation type="journal article" date="2015" name="Fish Shellfish Immunol.">
        <title>Early steps in the European eel (Anguilla anguilla)-Vibrio vulnificus interaction in the gills: Role of the RtxA13 toxin.</title>
        <authorList>
            <person name="Callol A."/>
            <person name="Pajuelo D."/>
            <person name="Ebbesson L."/>
            <person name="Teles M."/>
            <person name="MacKenzie S."/>
            <person name="Amaro C."/>
        </authorList>
    </citation>
    <scope>NUCLEOTIDE SEQUENCE</scope>
</reference>
<organism evidence="1">
    <name type="scientific">Anguilla anguilla</name>
    <name type="common">European freshwater eel</name>
    <name type="synonym">Muraena anguilla</name>
    <dbReference type="NCBI Taxonomy" id="7936"/>
    <lineage>
        <taxon>Eukaryota</taxon>
        <taxon>Metazoa</taxon>
        <taxon>Chordata</taxon>
        <taxon>Craniata</taxon>
        <taxon>Vertebrata</taxon>
        <taxon>Euteleostomi</taxon>
        <taxon>Actinopterygii</taxon>
        <taxon>Neopterygii</taxon>
        <taxon>Teleostei</taxon>
        <taxon>Anguilliformes</taxon>
        <taxon>Anguillidae</taxon>
        <taxon>Anguilla</taxon>
    </lineage>
</organism>
<name>A0A0E9VH22_ANGAN</name>
<sequence length="28" mass="3373">MKHYVTVMSKLRENSNNNYFQVINILTD</sequence>